<feature type="domain" description="Glycosyltransferase 2-like" evidence="1">
    <location>
        <begin position="9"/>
        <end position="174"/>
    </location>
</feature>
<protein>
    <recommendedName>
        <fullName evidence="1">Glycosyltransferase 2-like domain-containing protein</fullName>
    </recommendedName>
</protein>
<dbReference type="PANTHER" id="PTHR10859">
    <property type="entry name" value="GLYCOSYL TRANSFERASE"/>
    <property type="match status" value="1"/>
</dbReference>
<sequence>MKQESQLLSVIVPSYHQERVIEQNILSLSAALIRIGVPYEIIIVVDGRDDKTYENALKLKDKQVHVVGYEHNRGKGYAVRFGMARARGKIIAFIDAGGDINPEGISILLEHFRWYNADIVVGSKRHPVSKINFPWYRKILSWGYQQLVRVLFGLNIRDSQVGLKLFRRNVLEDVLPRLLVKRFAFDIEILAVAHSLGYTRIYEGPVELDFSGASSITSTKLWKEVWSMLWDTMAIFYRLKILHYYTGVNRRRWIYDKELDFRINVG</sequence>
<dbReference type="PANTHER" id="PTHR10859:SF91">
    <property type="entry name" value="DOLICHYL-PHOSPHATE BETA-GLUCOSYLTRANSFERASE"/>
    <property type="match status" value="1"/>
</dbReference>
<dbReference type="InterPro" id="IPR001173">
    <property type="entry name" value="Glyco_trans_2-like"/>
</dbReference>
<evidence type="ECO:0000259" key="1">
    <source>
        <dbReference type="Pfam" id="PF00535"/>
    </source>
</evidence>
<evidence type="ECO:0000313" key="2">
    <source>
        <dbReference type="EMBL" id="OGG24472.1"/>
    </source>
</evidence>
<dbReference type="STRING" id="1798392.A3A79_04790"/>
<dbReference type="EMBL" id="MFJV01000001">
    <property type="protein sequence ID" value="OGG24472.1"/>
    <property type="molecule type" value="Genomic_DNA"/>
</dbReference>
<evidence type="ECO:0000313" key="3">
    <source>
        <dbReference type="Proteomes" id="UP000178759"/>
    </source>
</evidence>
<organism evidence="2 3">
    <name type="scientific">Candidatus Gottesmanbacteria bacterium RIFCSPLOWO2_01_FULL_43_11b</name>
    <dbReference type="NCBI Taxonomy" id="1798392"/>
    <lineage>
        <taxon>Bacteria</taxon>
        <taxon>Candidatus Gottesmaniibacteriota</taxon>
    </lineage>
</organism>
<gene>
    <name evidence="2" type="ORF">A3A79_04790</name>
</gene>
<comment type="caution">
    <text evidence="2">The sequence shown here is derived from an EMBL/GenBank/DDBJ whole genome shotgun (WGS) entry which is preliminary data.</text>
</comment>
<reference evidence="2 3" key="1">
    <citation type="journal article" date="2016" name="Nat. Commun.">
        <title>Thousands of microbial genomes shed light on interconnected biogeochemical processes in an aquifer system.</title>
        <authorList>
            <person name="Anantharaman K."/>
            <person name="Brown C.T."/>
            <person name="Hug L.A."/>
            <person name="Sharon I."/>
            <person name="Castelle C.J."/>
            <person name="Probst A.J."/>
            <person name="Thomas B.C."/>
            <person name="Singh A."/>
            <person name="Wilkins M.J."/>
            <person name="Karaoz U."/>
            <person name="Brodie E.L."/>
            <person name="Williams K.H."/>
            <person name="Hubbard S.S."/>
            <person name="Banfield J.F."/>
        </authorList>
    </citation>
    <scope>NUCLEOTIDE SEQUENCE [LARGE SCALE GENOMIC DNA]</scope>
</reference>
<name>A0A1F6AJ21_9BACT</name>
<dbReference type="Proteomes" id="UP000178759">
    <property type="component" value="Unassembled WGS sequence"/>
</dbReference>
<accession>A0A1F6AJ21</accession>
<dbReference type="Pfam" id="PF00535">
    <property type="entry name" value="Glycos_transf_2"/>
    <property type="match status" value="1"/>
</dbReference>
<dbReference type="InterPro" id="IPR029044">
    <property type="entry name" value="Nucleotide-diphossugar_trans"/>
</dbReference>
<dbReference type="SUPFAM" id="SSF53448">
    <property type="entry name" value="Nucleotide-diphospho-sugar transferases"/>
    <property type="match status" value="1"/>
</dbReference>
<proteinExistence type="predicted"/>
<dbReference type="Gene3D" id="3.90.550.10">
    <property type="entry name" value="Spore Coat Polysaccharide Biosynthesis Protein SpsA, Chain A"/>
    <property type="match status" value="1"/>
</dbReference>
<dbReference type="AlphaFoldDB" id="A0A1F6AJ21"/>
<dbReference type="GO" id="GO:0006487">
    <property type="term" value="P:protein N-linked glycosylation"/>
    <property type="evidence" value="ECO:0007669"/>
    <property type="project" value="TreeGrafter"/>
</dbReference>